<evidence type="ECO:0000256" key="1">
    <source>
        <dbReference type="SAM" id="MobiDB-lite"/>
    </source>
</evidence>
<protein>
    <recommendedName>
        <fullName evidence="4">C3H1-type domain-containing protein</fullName>
    </recommendedName>
</protein>
<feature type="compositionally biased region" description="Polar residues" evidence="1">
    <location>
        <begin position="22"/>
        <end position="32"/>
    </location>
</feature>
<dbReference type="AlphaFoldDB" id="A0A812VXI5"/>
<reference evidence="2" key="1">
    <citation type="submission" date="2021-02" db="EMBL/GenBank/DDBJ databases">
        <authorList>
            <person name="Dougan E. K."/>
            <person name="Rhodes N."/>
            <person name="Thang M."/>
            <person name="Chan C."/>
        </authorList>
    </citation>
    <scope>NUCLEOTIDE SEQUENCE</scope>
</reference>
<evidence type="ECO:0000313" key="3">
    <source>
        <dbReference type="Proteomes" id="UP000649617"/>
    </source>
</evidence>
<dbReference type="OrthoDB" id="432324at2759"/>
<organism evidence="2 3">
    <name type="scientific">Symbiodinium pilosum</name>
    <name type="common">Dinoflagellate</name>
    <dbReference type="NCBI Taxonomy" id="2952"/>
    <lineage>
        <taxon>Eukaryota</taxon>
        <taxon>Sar</taxon>
        <taxon>Alveolata</taxon>
        <taxon>Dinophyceae</taxon>
        <taxon>Suessiales</taxon>
        <taxon>Symbiodiniaceae</taxon>
        <taxon>Symbiodinium</taxon>
    </lineage>
</organism>
<accession>A0A812VXI5</accession>
<dbReference type="EMBL" id="CAJNIZ010042930">
    <property type="protein sequence ID" value="CAE7643779.1"/>
    <property type="molecule type" value="Genomic_DNA"/>
</dbReference>
<keyword evidence="3" id="KW-1185">Reference proteome</keyword>
<evidence type="ECO:0008006" key="4">
    <source>
        <dbReference type="Google" id="ProtNLM"/>
    </source>
</evidence>
<dbReference type="Proteomes" id="UP000649617">
    <property type="component" value="Unassembled WGS sequence"/>
</dbReference>
<sequence length="482" mass="51395">MPPMLDNCDAEAQSVSEDEESSSTQLPSVGSAQHGSGSCQPCAWFWKPQGCLNGPACLRCHLCPAGEIKRRKGELKQKKAQAAEGSAEQSTASPRGATVPPPSPPSAAPCLKLTEEGLPPAPSWTASDPALPSVGSRLHGSGQCKPCAWFWKAEGCRNESACGHCHLCPMGEAKARKQAKLAIIRAKASQTGQTEIGSLTPEETKREQVFQAALGTSEVRPIAVLAPPTLLFNMCEVTPHLGHPQAQPLQPVPLFPQQPVQPAQVHSINSIPQIHPIQQVQQIQQVRPVQAVPSAQHSQSCHTAWKWCPTGQVCQGCAYCSQAPPLQPGQPAQPQRPVLLGNPLSAFQSAQSVGKLCSRCGSEGCKCFPYEAGERRLVPQEVSFPGILPSVPLYHQPVHPPTQVVPPPLPSVGSALHADGKCSPCAWFWKPQGCRHGANCGRCHLCPAGEIKQRKKSKATAKEVVKDPLPGTNSHNLPLILD</sequence>
<name>A0A812VXI5_SYMPI</name>
<proteinExistence type="predicted"/>
<comment type="caution">
    <text evidence="2">The sequence shown here is derived from an EMBL/GenBank/DDBJ whole genome shotgun (WGS) entry which is preliminary data.</text>
</comment>
<gene>
    <name evidence="2" type="ORF">SPIL2461_LOCUS17083</name>
</gene>
<feature type="region of interest" description="Disordered" evidence="1">
    <location>
        <begin position="74"/>
        <end position="128"/>
    </location>
</feature>
<feature type="region of interest" description="Disordered" evidence="1">
    <location>
        <begin position="1"/>
        <end position="32"/>
    </location>
</feature>
<evidence type="ECO:0000313" key="2">
    <source>
        <dbReference type="EMBL" id="CAE7643779.1"/>
    </source>
</evidence>